<name>A0A8J6PLN5_9HYPH</name>
<protein>
    <submittedName>
        <fullName evidence="7">Ceramidase domain-containing protein</fullName>
    </submittedName>
</protein>
<dbReference type="EMBL" id="JACVVX010000001">
    <property type="protein sequence ID" value="MBD0413812.1"/>
    <property type="molecule type" value="Genomic_DNA"/>
</dbReference>
<feature type="transmembrane region" description="Helical" evidence="6">
    <location>
        <begin position="108"/>
        <end position="126"/>
    </location>
</feature>
<feature type="transmembrane region" description="Helical" evidence="6">
    <location>
        <begin position="138"/>
        <end position="154"/>
    </location>
</feature>
<evidence type="ECO:0000256" key="3">
    <source>
        <dbReference type="ARBA" id="ARBA00022801"/>
    </source>
</evidence>
<gene>
    <name evidence="7" type="ORF">ICI42_04000</name>
</gene>
<dbReference type="GO" id="GO:0016020">
    <property type="term" value="C:membrane"/>
    <property type="evidence" value="ECO:0007669"/>
    <property type="project" value="UniProtKB-SubCell"/>
</dbReference>
<feature type="transmembrane region" description="Helical" evidence="6">
    <location>
        <begin position="54"/>
        <end position="71"/>
    </location>
</feature>
<dbReference type="RefSeq" id="WP_188163214.1">
    <property type="nucleotide sequence ID" value="NZ_JACVVX010000001.1"/>
</dbReference>
<proteinExistence type="predicted"/>
<evidence type="ECO:0000256" key="2">
    <source>
        <dbReference type="ARBA" id="ARBA00022692"/>
    </source>
</evidence>
<evidence type="ECO:0000313" key="8">
    <source>
        <dbReference type="Proteomes" id="UP000643405"/>
    </source>
</evidence>
<dbReference type="GO" id="GO:0006672">
    <property type="term" value="P:ceramide metabolic process"/>
    <property type="evidence" value="ECO:0007669"/>
    <property type="project" value="InterPro"/>
</dbReference>
<keyword evidence="5 6" id="KW-0472">Membrane</keyword>
<keyword evidence="2 6" id="KW-0812">Transmembrane</keyword>
<keyword evidence="3" id="KW-0378">Hydrolase</keyword>
<evidence type="ECO:0000256" key="1">
    <source>
        <dbReference type="ARBA" id="ARBA00004141"/>
    </source>
</evidence>
<dbReference type="InterPro" id="IPR008901">
    <property type="entry name" value="ACER"/>
</dbReference>
<comment type="subcellular location">
    <subcellularLocation>
        <location evidence="1">Membrane</location>
        <topology evidence="1">Multi-pass membrane protein</topology>
    </subcellularLocation>
</comment>
<reference evidence="7" key="1">
    <citation type="submission" date="2020-09" db="EMBL/GenBank/DDBJ databases">
        <title>Genome seq and assembly of Tianweitania sp.</title>
        <authorList>
            <person name="Chhetri G."/>
        </authorList>
    </citation>
    <scope>NUCLEOTIDE SEQUENCE</scope>
    <source>
        <strain evidence="7">Rool2</strain>
    </source>
</reference>
<evidence type="ECO:0000256" key="4">
    <source>
        <dbReference type="ARBA" id="ARBA00022989"/>
    </source>
</evidence>
<dbReference type="Proteomes" id="UP000643405">
    <property type="component" value="Unassembled WGS sequence"/>
</dbReference>
<organism evidence="7 8">
    <name type="scientific">Oryzicola mucosus</name>
    <dbReference type="NCBI Taxonomy" id="2767425"/>
    <lineage>
        <taxon>Bacteria</taxon>
        <taxon>Pseudomonadati</taxon>
        <taxon>Pseudomonadota</taxon>
        <taxon>Alphaproteobacteria</taxon>
        <taxon>Hyphomicrobiales</taxon>
        <taxon>Phyllobacteriaceae</taxon>
        <taxon>Oryzicola</taxon>
    </lineage>
</organism>
<evidence type="ECO:0000313" key="7">
    <source>
        <dbReference type="EMBL" id="MBD0413812.1"/>
    </source>
</evidence>
<evidence type="ECO:0000256" key="5">
    <source>
        <dbReference type="ARBA" id="ARBA00023136"/>
    </source>
</evidence>
<keyword evidence="8" id="KW-1185">Reference proteome</keyword>
<dbReference type="GO" id="GO:0016811">
    <property type="term" value="F:hydrolase activity, acting on carbon-nitrogen (but not peptide) bonds, in linear amides"/>
    <property type="evidence" value="ECO:0007669"/>
    <property type="project" value="InterPro"/>
</dbReference>
<dbReference type="AlphaFoldDB" id="A0A8J6PLN5"/>
<feature type="transmembrane region" description="Helical" evidence="6">
    <location>
        <begin position="77"/>
        <end position="96"/>
    </location>
</feature>
<feature type="transmembrane region" description="Helical" evidence="6">
    <location>
        <begin position="195"/>
        <end position="216"/>
    </location>
</feature>
<feature type="transmembrane region" description="Helical" evidence="6">
    <location>
        <begin position="23"/>
        <end position="42"/>
    </location>
</feature>
<accession>A0A8J6PLN5</accession>
<sequence>MDLFASIDLYCERLDAGFWSEPVNFLSNLFFVAAGLWGIYQVRQRRTGGFAELMGWWVVAIGIGSGLFHSFANRLTIWADIVPIATFTLAYTLFCLRRFMGMRWGKAIAIFLAFYAVVGFATYMVPDWLRLATNGSTGYLPPFLALIFFGILVIRSGNPAGWYNIIAAMIFIGSVSFRMIDPIVCEALPIGTHFLWHTLNALMLGVVLAAVAKYGAPRSVYR</sequence>
<keyword evidence="4 6" id="KW-1133">Transmembrane helix</keyword>
<feature type="transmembrane region" description="Helical" evidence="6">
    <location>
        <begin position="161"/>
        <end position="180"/>
    </location>
</feature>
<comment type="caution">
    <text evidence="7">The sequence shown here is derived from an EMBL/GenBank/DDBJ whole genome shotgun (WGS) entry which is preliminary data.</text>
</comment>
<evidence type="ECO:0000256" key="6">
    <source>
        <dbReference type="SAM" id="Phobius"/>
    </source>
</evidence>
<dbReference type="Pfam" id="PF05875">
    <property type="entry name" value="Ceramidase"/>
    <property type="match status" value="1"/>
</dbReference>